<dbReference type="Proteomes" id="UP000515125">
    <property type="component" value="Unplaced"/>
</dbReference>
<feature type="compositionally biased region" description="Pro residues" evidence="1">
    <location>
        <begin position="544"/>
        <end position="559"/>
    </location>
</feature>
<sequence>MEAALLALALEELALHPFPGASFERLCLDLQDEHQLELDVFMRALLWRSLYRSPEVFFTDAASCGLHQVPPSRVSSTPSGADQERVEDRRLDWRDPAIPPELPVAPSVPCRLAELSNQAATTAHEAEAHASKGSRLLGSSCTTVEAAGDPSLEQQRRWLLVASGGIALRLLTAMDMSNDRNEFEHRVSEVHFQVLRNVARHKEHGERASGSLPPAKQLALMPGPWTAEKLSLLQLNKSAGLMGRVDRGTYLALRAACQAIFSHVSETTLDELKDIFVEWAASPHPEAVRLASSIALSLGAAAPHVLVPRLLELTEKRLLDFSASEEATRREGTVAVYGVSFPAVHLRAAVSWEAVDWLMRLLAASIRGAGSLGVGRPPEASAVHSALGGPLLDREGGGGDRVARAFSRGACSGAAVCSEVLAAAAAFSQERDAAAAANWSPALGSLAELRRLPPDFLGPLTEDETAAPAAAAAAAGGGAPCPSHAAGGQQLLEESEARTTRARLARALKICRLLSKAAAAQQADERPRRIPMWGVVTPYEAVPPEAPLVSPPNNTPPTPHNSDVGRGSRASASPFRAAPLVEAVASLLLVVAQTQVPMPDGPLLPHRGASEPATAAAQAAAGGGSGKSRKEGAMDTGEEAKMLIRFLKVSRQLLLRPFTAWVYDAGRINKENGGTPSCGFEVEGVEVLSSCYGMLKCMLVTLHALAAARGGNPTSTGVVAASLPFFYTQRYLPSLRAYPHTPFSS</sequence>
<dbReference type="RefSeq" id="XP_026194249.1">
    <property type="nucleotide sequence ID" value="XM_026338464.1"/>
</dbReference>
<evidence type="ECO:0000256" key="1">
    <source>
        <dbReference type="SAM" id="MobiDB-lite"/>
    </source>
</evidence>
<feature type="region of interest" description="Disordered" evidence="1">
    <location>
        <begin position="601"/>
        <end position="633"/>
    </location>
</feature>
<accession>A0A6P6S358</accession>
<dbReference type="OrthoDB" id="348852at2759"/>
<protein>
    <submittedName>
        <fullName evidence="3">Uncharacterized protein LOC34624657</fullName>
    </submittedName>
</protein>
<feature type="compositionally biased region" description="Low complexity" evidence="1">
    <location>
        <begin position="610"/>
        <end position="620"/>
    </location>
</feature>
<dbReference type="GeneID" id="34624657"/>
<evidence type="ECO:0000313" key="3">
    <source>
        <dbReference type="RefSeq" id="XP_026194249.1"/>
    </source>
</evidence>
<feature type="region of interest" description="Disordered" evidence="1">
    <location>
        <begin position="544"/>
        <end position="571"/>
    </location>
</feature>
<keyword evidence="2" id="KW-1185">Reference proteome</keyword>
<dbReference type="AlphaFoldDB" id="A0A6P6S358"/>
<organism evidence="2 3">
    <name type="scientific">Cyclospora cayetanensis</name>
    <dbReference type="NCBI Taxonomy" id="88456"/>
    <lineage>
        <taxon>Eukaryota</taxon>
        <taxon>Sar</taxon>
        <taxon>Alveolata</taxon>
        <taxon>Apicomplexa</taxon>
        <taxon>Conoidasida</taxon>
        <taxon>Coccidia</taxon>
        <taxon>Eucoccidiorida</taxon>
        <taxon>Eimeriorina</taxon>
        <taxon>Eimeriidae</taxon>
        <taxon>Cyclospora</taxon>
    </lineage>
</organism>
<reference evidence="3" key="1">
    <citation type="submission" date="2025-08" db="UniProtKB">
        <authorList>
            <consortium name="RefSeq"/>
        </authorList>
    </citation>
    <scope>IDENTIFICATION</scope>
</reference>
<evidence type="ECO:0000313" key="2">
    <source>
        <dbReference type="Proteomes" id="UP000515125"/>
    </source>
</evidence>
<proteinExistence type="predicted"/>
<name>A0A6P6S358_9EIME</name>
<gene>
    <name evidence="3" type="primary">LOC34624657</name>
</gene>